<organism evidence="6 7">
    <name type="scientific">Nicotiana tabacum</name>
    <name type="common">Common tobacco</name>
    <dbReference type="NCBI Taxonomy" id="4097"/>
    <lineage>
        <taxon>Eukaryota</taxon>
        <taxon>Viridiplantae</taxon>
        <taxon>Streptophyta</taxon>
        <taxon>Embryophyta</taxon>
        <taxon>Tracheophyta</taxon>
        <taxon>Spermatophyta</taxon>
        <taxon>Magnoliopsida</taxon>
        <taxon>eudicotyledons</taxon>
        <taxon>Gunneridae</taxon>
        <taxon>Pentapetalae</taxon>
        <taxon>asterids</taxon>
        <taxon>lamiids</taxon>
        <taxon>Solanales</taxon>
        <taxon>Solanaceae</taxon>
        <taxon>Nicotianoideae</taxon>
        <taxon>Nicotianeae</taxon>
        <taxon>Nicotiana</taxon>
    </lineage>
</organism>
<feature type="compositionally biased region" description="Low complexity" evidence="4">
    <location>
        <begin position="183"/>
        <end position="196"/>
    </location>
</feature>
<keyword evidence="6" id="KW-1185">Reference proteome</keyword>
<dbReference type="PaxDb" id="4097-A0A1S3Z4N2"/>
<feature type="region of interest" description="Disordered" evidence="4">
    <location>
        <begin position="183"/>
        <end position="229"/>
    </location>
</feature>
<dbReference type="GeneID" id="107782750"/>
<dbReference type="Pfam" id="PF00538">
    <property type="entry name" value="Linker_histone"/>
    <property type="match status" value="1"/>
</dbReference>
<feature type="region of interest" description="Disordered" evidence="4">
    <location>
        <begin position="353"/>
        <end position="488"/>
    </location>
</feature>
<dbReference type="GO" id="GO:0000786">
    <property type="term" value="C:nucleosome"/>
    <property type="evidence" value="ECO:0007669"/>
    <property type="project" value="InterPro"/>
</dbReference>
<keyword evidence="2" id="KW-0238">DNA-binding</keyword>
<dbReference type="GO" id="GO:0005730">
    <property type="term" value="C:nucleolus"/>
    <property type="evidence" value="ECO:0000318"/>
    <property type="project" value="GO_Central"/>
</dbReference>
<dbReference type="GO" id="GO:0045910">
    <property type="term" value="P:negative regulation of DNA recombination"/>
    <property type="evidence" value="ECO:0000318"/>
    <property type="project" value="GO_Central"/>
</dbReference>
<sequence length="488" mass="56366">MDHLSPPSAAETPPQKTQELPSSSARASHKHNDDQKKYMHAMENFKALVLKFAVASVPTKSLSFTQRSLIEQKLHQFFPHFHPPDHPAYSWMIQRAIEQLNEEGGSYEKAISEYILREWGDLPRAHVTILGHHLRNLCEKGEIVATPCGRYRLHDAVADIIIPYSSPSACTSSDSFSTFSLSSSCSSGSISSSDTSPRPKKKGRKRKQKKESIKKRLRPRRRECKQALRKGRNRPCWKDSLKEVQIEVRDLAAEGRLSIREEPEAMEVENPLERTESKDNQHRPAAKTELLVDIQAHRQEDESFMELIEEQVNEKLPAEEKQKLNRELLQERSRRNLCRPRKKWSKKEVVYVPKHAHRRGRKRGRPRKTELSGTEMPKVEQKINDMSIQDGNTEVSKVTGEDLQQQNDQVEKQQLKRQQEQDLGRRRLGRPLEKWSKKEIVYVPNHSLARGSKSDRPQKSNLSENILENVEEKSKLESNNEEPRGCQI</sequence>
<evidence type="ECO:0000256" key="1">
    <source>
        <dbReference type="ARBA" id="ARBA00004123"/>
    </source>
</evidence>
<feature type="compositionally biased region" description="Basic and acidic residues" evidence="4">
    <location>
        <begin position="470"/>
        <end position="488"/>
    </location>
</feature>
<dbReference type="RefSeq" id="XP_016459172.1">
    <property type="nucleotide sequence ID" value="XM_016603686.1"/>
</dbReference>
<dbReference type="PANTHER" id="PTHR11467:SF109">
    <property type="entry name" value="H15 DOMAIN-CONTAINING PROTEIN"/>
    <property type="match status" value="1"/>
</dbReference>
<dbReference type="GO" id="GO:0003690">
    <property type="term" value="F:double-stranded DNA binding"/>
    <property type="evidence" value="ECO:0000318"/>
    <property type="project" value="GO_Central"/>
</dbReference>
<dbReference type="SUPFAM" id="SSF46785">
    <property type="entry name" value="Winged helix' DNA-binding domain"/>
    <property type="match status" value="1"/>
</dbReference>
<dbReference type="AlphaFoldDB" id="A0A1S3Z4N2"/>
<accession>A0A1S3Z4N2</accession>
<protein>
    <submittedName>
        <fullName evidence="7">Pre-mRNA-splicing factor CWC22 homolog</fullName>
    </submittedName>
    <submittedName>
        <fullName evidence="7">Uncharacterized protein LOC107782750</fullName>
    </submittedName>
</protein>
<dbReference type="InterPro" id="IPR036388">
    <property type="entry name" value="WH-like_DNA-bd_sf"/>
</dbReference>
<evidence type="ECO:0000259" key="5">
    <source>
        <dbReference type="PROSITE" id="PS51504"/>
    </source>
</evidence>
<gene>
    <name evidence="7" type="primary">LOC107782750</name>
</gene>
<dbReference type="OMA" id="MHAMENF"/>
<dbReference type="InterPro" id="IPR036390">
    <property type="entry name" value="WH_DNA-bd_sf"/>
</dbReference>
<dbReference type="PROSITE" id="PS51504">
    <property type="entry name" value="H15"/>
    <property type="match status" value="1"/>
</dbReference>
<keyword evidence="3" id="KW-0539">Nucleus</keyword>
<dbReference type="Gene3D" id="1.10.10.10">
    <property type="entry name" value="Winged helix-like DNA-binding domain superfamily/Winged helix DNA-binding domain"/>
    <property type="match status" value="1"/>
</dbReference>
<dbReference type="OrthoDB" id="1110759at2759"/>
<reference evidence="7" key="2">
    <citation type="submission" date="2025-08" db="UniProtKB">
        <authorList>
            <consortium name="RefSeq"/>
        </authorList>
    </citation>
    <scope>IDENTIFICATION</scope>
    <source>
        <tissue evidence="7">Leaf</tissue>
    </source>
</reference>
<evidence type="ECO:0000256" key="3">
    <source>
        <dbReference type="ARBA" id="ARBA00023242"/>
    </source>
</evidence>
<dbReference type="SMART" id="SM00526">
    <property type="entry name" value="H15"/>
    <property type="match status" value="1"/>
</dbReference>
<comment type="subcellular location">
    <subcellularLocation>
        <location evidence="1">Nucleus</location>
    </subcellularLocation>
</comment>
<feature type="domain" description="H15" evidence="5">
    <location>
        <begin position="85"/>
        <end position="155"/>
    </location>
</feature>
<feature type="compositionally biased region" description="Polar residues" evidence="4">
    <location>
        <begin position="384"/>
        <end position="408"/>
    </location>
</feature>
<dbReference type="KEGG" id="nta:107782750"/>
<dbReference type="Proteomes" id="UP000790787">
    <property type="component" value="Chromosome 22"/>
</dbReference>
<feature type="compositionally biased region" description="Basic residues" evidence="4">
    <location>
        <begin position="198"/>
        <end position="229"/>
    </location>
</feature>
<evidence type="ECO:0000256" key="4">
    <source>
        <dbReference type="SAM" id="MobiDB-lite"/>
    </source>
</evidence>
<dbReference type="GO" id="GO:0031492">
    <property type="term" value="F:nucleosomal DNA binding"/>
    <property type="evidence" value="ECO:0000318"/>
    <property type="project" value="GO_Central"/>
</dbReference>
<feature type="compositionally biased region" description="Basic and acidic residues" evidence="4">
    <location>
        <begin position="409"/>
        <end position="440"/>
    </location>
</feature>
<feature type="region of interest" description="Disordered" evidence="4">
    <location>
        <begin position="1"/>
        <end position="35"/>
    </location>
</feature>
<dbReference type="PANTHER" id="PTHR11467">
    <property type="entry name" value="HISTONE H1"/>
    <property type="match status" value="1"/>
</dbReference>
<evidence type="ECO:0000256" key="2">
    <source>
        <dbReference type="ARBA" id="ARBA00023125"/>
    </source>
</evidence>
<evidence type="ECO:0000313" key="6">
    <source>
        <dbReference type="Proteomes" id="UP000790787"/>
    </source>
</evidence>
<evidence type="ECO:0000313" key="7">
    <source>
        <dbReference type="RefSeq" id="XP_016459172.1"/>
    </source>
</evidence>
<dbReference type="GO" id="GO:0006334">
    <property type="term" value="P:nucleosome assembly"/>
    <property type="evidence" value="ECO:0007669"/>
    <property type="project" value="InterPro"/>
</dbReference>
<proteinExistence type="predicted"/>
<name>A0A1S3Z4N2_TOBAC</name>
<dbReference type="RefSeq" id="XP_016459172.1">
    <property type="nucleotide sequence ID" value="XM_016603686.2"/>
</dbReference>
<dbReference type="GO" id="GO:0005634">
    <property type="term" value="C:nucleus"/>
    <property type="evidence" value="ECO:0000318"/>
    <property type="project" value="GO_Central"/>
</dbReference>
<feature type="compositionally biased region" description="Basic residues" evidence="4">
    <location>
        <begin position="354"/>
        <end position="366"/>
    </location>
</feature>
<dbReference type="InterPro" id="IPR005818">
    <property type="entry name" value="Histone_H1/H5_H15"/>
</dbReference>
<dbReference type="GO" id="GO:0030261">
    <property type="term" value="P:chromosome condensation"/>
    <property type="evidence" value="ECO:0000318"/>
    <property type="project" value="GO_Central"/>
</dbReference>
<feature type="compositionally biased region" description="Polar residues" evidence="4">
    <location>
        <begin position="14"/>
        <end position="26"/>
    </location>
</feature>
<reference evidence="6" key="1">
    <citation type="journal article" date="2014" name="Nat. Commun.">
        <title>The tobacco genome sequence and its comparison with those of tomato and potato.</title>
        <authorList>
            <person name="Sierro N."/>
            <person name="Battey J.N."/>
            <person name="Ouadi S."/>
            <person name="Bakaher N."/>
            <person name="Bovet L."/>
            <person name="Willig A."/>
            <person name="Goepfert S."/>
            <person name="Peitsch M.C."/>
            <person name="Ivanov N.V."/>
        </authorList>
    </citation>
    <scope>NUCLEOTIDE SEQUENCE [LARGE SCALE GENOMIC DNA]</scope>
</reference>